<accession>A0A0M2KF83</accession>
<keyword evidence="2" id="KW-1185">Reference proteome</keyword>
<reference evidence="1 2" key="1">
    <citation type="submission" date="2015-01" db="EMBL/GenBank/DDBJ databases">
        <title>Erwinia tracheiphila.</title>
        <authorList>
            <person name="Shapiro L.R."/>
        </authorList>
    </citation>
    <scope>NUCLEOTIDE SEQUENCE [LARGE SCALE GENOMIC DNA]</scope>
    <source>
        <strain evidence="1 2">BuffGH</strain>
    </source>
</reference>
<dbReference type="Pfam" id="PF20126">
    <property type="entry name" value="TumE"/>
    <property type="match status" value="1"/>
</dbReference>
<sequence length="93" mass="10797">MPAKLLMKEILQVTPDSKAELVIWEVDPAVKTSNHKYKYRLAYIVSNTCVVRYDNEAGKGDHKHIGDTEVKTIFTTVQQLLKDFWTDVKIFQR</sequence>
<name>A0A0M2KF83_9GAMM</name>
<protein>
    <submittedName>
        <fullName evidence="1">Uncharacterized protein</fullName>
    </submittedName>
</protein>
<evidence type="ECO:0000313" key="1">
    <source>
        <dbReference type="EMBL" id="KKF36002.1"/>
    </source>
</evidence>
<dbReference type="RefSeq" id="WP_016191103.1">
    <property type="nucleotide sequence ID" value="NZ_CP089932.1"/>
</dbReference>
<organism evidence="1 2">
    <name type="scientific">Erwinia tracheiphila</name>
    <dbReference type="NCBI Taxonomy" id="65700"/>
    <lineage>
        <taxon>Bacteria</taxon>
        <taxon>Pseudomonadati</taxon>
        <taxon>Pseudomonadota</taxon>
        <taxon>Gammaproteobacteria</taxon>
        <taxon>Enterobacterales</taxon>
        <taxon>Erwiniaceae</taxon>
        <taxon>Erwinia</taxon>
    </lineage>
</organism>
<gene>
    <name evidence="1" type="ORF">SY86_12090</name>
</gene>
<proteinExistence type="predicted"/>
<dbReference type="Proteomes" id="UP000033924">
    <property type="component" value="Unassembled WGS sequence"/>
</dbReference>
<dbReference type="PATRIC" id="fig|65700.7.peg.3047"/>
<evidence type="ECO:0000313" key="2">
    <source>
        <dbReference type="Proteomes" id="UP000033924"/>
    </source>
</evidence>
<dbReference type="AlphaFoldDB" id="A0A0M2KF83"/>
<comment type="caution">
    <text evidence="1">The sequence shown here is derived from an EMBL/GenBank/DDBJ whole genome shotgun (WGS) entry which is preliminary data.</text>
</comment>
<dbReference type="STRING" id="65700.SY86_12090"/>
<dbReference type="InterPro" id="IPR045397">
    <property type="entry name" value="TumE-like"/>
</dbReference>
<dbReference type="EMBL" id="JXNU01000003">
    <property type="protein sequence ID" value="KKF36002.1"/>
    <property type="molecule type" value="Genomic_DNA"/>
</dbReference>